<evidence type="ECO:0000256" key="3">
    <source>
        <dbReference type="ARBA" id="ARBA00006484"/>
    </source>
</evidence>
<evidence type="ECO:0000256" key="5">
    <source>
        <dbReference type="ARBA" id="ARBA00022857"/>
    </source>
</evidence>
<dbReference type="KEGG" id="hir:HETIRDRAFT_458625"/>
<evidence type="ECO:0000256" key="11">
    <source>
        <dbReference type="SAM" id="MobiDB-lite"/>
    </source>
</evidence>
<protein>
    <recommendedName>
        <fullName evidence="12">Ketoreductase domain-containing protein</fullName>
    </recommendedName>
</protein>
<evidence type="ECO:0000256" key="8">
    <source>
        <dbReference type="ARBA" id="ARBA00023140"/>
    </source>
</evidence>
<dbReference type="InterPro" id="IPR051687">
    <property type="entry name" value="Peroxisomal_Beta-Oxidation"/>
</dbReference>
<dbReference type="PANTHER" id="PTHR45024">
    <property type="entry name" value="DEHYDROGENASES, SHORT CHAIN"/>
    <property type="match status" value="1"/>
</dbReference>
<keyword evidence="6" id="KW-0560">Oxidoreductase</keyword>
<dbReference type="FunFam" id="3.10.129.10:FF:000013">
    <property type="entry name" value="Peroxisomal multifunctional enzyme type 2"/>
    <property type="match status" value="1"/>
</dbReference>
<dbReference type="PANTHER" id="PTHR45024:SF2">
    <property type="entry name" value="SCP2 DOMAIN-CONTAINING PROTEIN"/>
    <property type="match status" value="1"/>
</dbReference>
<dbReference type="InterPro" id="IPR057326">
    <property type="entry name" value="KR_dom"/>
</dbReference>
<dbReference type="Pfam" id="PF01575">
    <property type="entry name" value="MaoC_dehydratas"/>
    <property type="match status" value="1"/>
</dbReference>
<dbReference type="SUPFAM" id="SSF51735">
    <property type="entry name" value="NAD(P)-binding Rossmann-fold domains"/>
    <property type="match status" value="2"/>
</dbReference>
<keyword evidence="14" id="KW-1185">Reference proteome</keyword>
<dbReference type="Pfam" id="PF00106">
    <property type="entry name" value="adh_short"/>
    <property type="match status" value="2"/>
</dbReference>
<dbReference type="SUPFAM" id="SSF54637">
    <property type="entry name" value="Thioesterase/thiol ester dehydrase-isomerase"/>
    <property type="match status" value="2"/>
</dbReference>
<evidence type="ECO:0000259" key="12">
    <source>
        <dbReference type="SMART" id="SM00822"/>
    </source>
</evidence>
<evidence type="ECO:0000256" key="7">
    <source>
        <dbReference type="ARBA" id="ARBA00023098"/>
    </source>
</evidence>
<dbReference type="GO" id="GO:0016491">
    <property type="term" value="F:oxidoreductase activity"/>
    <property type="evidence" value="ECO:0007669"/>
    <property type="project" value="UniProtKB-KW"/>
</dbReference>
<comment type="subcellular location">
    <subcellularLocation>
        <location evidence="1">Peroxisome</location>
    </subcellularLocation>
</comment>
<dbReference type="InterPro" id="IPR020904">
    <property type="entry name" value="Sc_DH/Rdtase_CS"/>
</dbReference>
<keyword evidence="9" id="KW-0413">Isomerase</keyword>
<dbReference type="InterPro" id="IPR054357">
    <property type="entry name" value="MFE-2_N"/>
</dbReference>
<evidence type="ECO:0000256" key="6">
    <source>
        <dbReference type="ARBA" id="ARBA00023002"/>
    </source>
</evidence>
<evidence type="ECO:0000313" key="13">
    <source>
        <dbReference type="EMBL" id="ETW83094.1"/>
    </source>
</evidence>
<dbReference type="InterPro" id="IPR029069">
    <property type="entry name" value="HotDog_dom_sf"/>
</dbReference>
<dbReference type="UniPathway" id="UPA00659"/>
<dbReference type="Gene3D" id="1.10.287.4290">
    <property type="match status" value="1"/>
</dbReference>
<evidence type="ECO:0000256" key="4">
    <source>
        <dbReference type="ARBA" id="ARBA00022832"/>
    </source>
</evidence>
<dbReference type="GO" id="GO:0006635">
    <property type="term" value="P:fatty acid beta-oxidation"/>
    <property type="evidence" value="ECO:0007669"/>
    <property type="project" value="UniProtKB-UniPathway"/>
</dbReference>
<dbReference type="InterPro" id="IPR002539">
    <property type="entry name" value="MaoC-like_dom"/>
</dbReference>
<dbReference type="PRINTS" id="PR00080">
    <property type="entry name" value="SDRFAMILY"/>
</dbReference>
<comment type="pathway">
    <text evidence="2">Lipid metabolism; fatty acid beta-oxidation.</text>
</comment>
<dbReference type="SMART" id="SM00822">
    <property type="entry name" value="PKS_KR"/>
    <property type="match status" value="1"/>
</dbReference>
<keyword evidence="8" id="KW-0576">Peroxisome</keyword>
<dbReference type="FunFam" id="3.40.50.720:FF:000410">
    <property type="entry name" value="Peroxisomal multifunctional beta-oxidation protein"/>
    <property type="match status" value="1"/>
</dbReference>
<gene>
    <name evidence="13" type="ORF">HETIRDRAFT_458625</name>
</gene>
<dbReference type="AlphaFoldDB" id="W4KBI9"/>
<reference evidence="13 14" key="1">
    <citation type="journal article" date="2012" name="New Phytol.">
        <title>Insight into trade-off between wood decay and parasitism from the genome of a fungal forest pathogen.</title>
        <authorList>
            <person name="Olson A."/>
            <person name="Aerts A."/>
            <person name="Asiegbu F."/>
            <person name="Belbahri L."/>
            <person name="Bouzid O."/>
            <person name="Broberg A."/>
            <person name="Canback B."/>
            <person name="Coutinho P.M."/>
            <person name="Cullen D."/>
            <person name="Dalman K."/>
            <person name="Deflorio G."/>
            <person name="van Diepen L.T."/>
            <person name="Dunand C."/>
            <person name="Duplessis S."/>
            <person name="Durling M."/>
            <person name="Gonthier P."/>
            <person name="Grimwood J."/>
            <person name="Fossdal C.G."/>
            <person name="Hansson D."/>
            <person name="Henrissat B."/>
            <person name="Hietala A."/>
            <person name="Himmelstrand K."/>
            <person name="Hoffmeister D."/>
            <person name="Hogberg N."/>
            <person name="James T.Y."/>
            <person name="Karlsson M."/>
            <person name="Kohler A."/>
            <person name="Kues U."/>
            <person name="Lee Y.H."/>
            <person name="Lin Y.C."/>
            <person name="Lind M."/>
            <person name="Lindquist E."/>
            <person name="Lombard V."/>
            <person name="Lucas S."/>
            <person name="Lunden K."/>
            <person name="Morin E."/>
            <person name="Murat C."/>
            <person name="Park J."/>
            <person name="Raffaello T."/>
            <person name="Rouze P."/>
            <person name="Salamov A."/>
            <person name="Schmutz J."/>
            <person name="Solheim H."/>
            <person name="Stahlberg J."/>
            <person name="Velez H."/>
            <person name="de Vries R.P."/>
            <person name="Wiebenga A."/>
            <person name="Woodward S."/>
            <person name="Yakovlev I."/>
            <person name="Garbelotto M."/>
            <person name="Martin F."/>
            <person name="Grigoriev I.V."/>
            <person name="Stenlid J."/>
        </authorList>
    </citation>
    <scope>NUCLEOTIDE SEQUENCE [LARGE SCALE GENOMIC DNA]</scope>
    <source>
        <strain evidence="13 14">TC 32-1</strain>
    </source>
</reference>
<dbReference type="eggNOG" id="KOG1206">
    <property type="taxonomic scope" value="Eukaryota"/>
</dbReference>
<sequence>MSLSFKGHTVVVTGAGGGLGKAYSLLFASRGANVVVNDFNQAAAQKVVDEIKAAGGSAVVNSSSATDGVAVIKTAVDAFGSVTILINNAGILRDKGFKNMSDKEWDQIQEVHLKGAFACTKAAWPIFRKQKFGRIVNTASAAGLFGNFGQANYSAAKMGLISFTKTLAREGAKYNIKATAIAPMAASAMTETIMPPEMLANLKASQRKMTQKLMALTVSPQPDFVAPFVVAVTHPEGPESSGKVFVVGAGYVSEIRWERSKGAIFKTDASFTPSAVKQRWRDLTDFTNADHPESMADTDIVSKLEQAKSQPANTQASPEVRFDGKTAIITGAGAGLGRAYALMYARLGANVVVNDVSEKGAQSVVDEIKQAGGRAVTAVCSAEDGDALVKAALDTFGGVHILVANAGILRDKSFTAMTEPEWDAVIAVHLRGTYKCAKAVWPIFQKQKYGRIVTTASGVGIYGNFGQANYSTAKAAILGLTKTLAIEGKKYNILANTIAPSAGTAMTMTIWPKEMVDAFKPDFVAPVVGYLTSSDNEETTGSLFEISGGWAAQTRWQQAGGHGFPVKKPFTPEDVLAKWSVITNFDDGRATHPTSTQEGMEQIMANFGNEGADSSEDGPYADPEDADIVKEAKKAVPELVEYNFTERDVILYNLGIGATEKELQWTYEGHDQFSALPTFGVIPQFLASGGLPLDWLPNFNPAKLLHGEQYLSIKAPIPTSGELVSEARLFEVLDKGKAAAVTSIVETKDKHTGKVIFENQSTVFIRGAGGFGGKRNGKDRGPASAANTPPKRQPDAVVEEQTVPSQAALYRLSGDSNPLHILPEFAAVGGFDKPILHGLCFLGISGKHVLKTFGEFKDIKVRFAGVVYPGETLITEMWKEGGKVIFQTKVKERGTTVLAAAAATLVDSGKALKAKL</sequence>
<dbReference type="Proteomes" id="UP000030671">
    <property type="component" value="Unassembled WGS sequence"/>
</dbReference>
<dbReference type="PRINTS" id="PR00081">
    <property type="entry name" value="GDHRDH"/>
</dbReference>
<dbReference type="CDD" id="cd03448">
    <property type="entry name" value="HDE_HSD"/>
    <property type="match status" value="1"/>
</dbReference>
<keyword evidence="10" id="KW-0456">Lyase</keyword>
<feature type="domain" description="Ketoreductase" evidence="12">
    <location>
        <begin position="8"/>
        <end position="192"/>
    </location>
</feature>
<dbReference type="OrthoDB" id="3592703at2759"/>
<accession>W4KBI9</accession>
<dbReference type="Gene3D" id="3.10.129.10">
    <property type="entry name" value="Hotdog Thioesterase"/>
    <property type="match status" value="1"/>
</dbReference>
<dbReference type="GeneID" id="20676932"/>
<dbReference type="HOGENOM" id="CLU_010194_18_0_1"/>
<organism evidence="13 14">
    <name type="scientific">Heterobasidion irregulare (strain TC 32-1)</name>
    <dbReference type="NCBI Taxonomy" id="747525"/>
    <lineage>
        <taxon>Eukaryota</taxon>
        <taxon>Fungi</taxon>
        <taxon>Dikarya</taxon>
        <taxon>Basidiomycota</taxon>
        <taxon>Agaricomycotina</taxon>
        <taxon>Agaricomycetes</taxon>
        <taxon>Russulales</taxon>
        <taxon>Bondarzewiaceae</taxon>
        <taxon>Heterobasidion</taxon>
        <taxon>Heterobasidion annosum species complex</taxon>
    </lineage>
</organism>
<evidence type="ECO:0000256" key="9">
    <source>
        <dbReference type="ARBA" id="ARBA00023235"/>
    </source>
</evidence>
<comment type="similarity">
    <text evidence="3">Belongs to the short-chain dehydrogenases/reductases (SDR) family.</text>
</comment>
<dbReference type="STRING" id="747525.W4KBI9"/>
<dbReference type="PROSITE" id="PS00061">
    <property type="entry name" value="ADH_SHORT"/>
    <property type="match status" value="2"/>
</dbReference>
<evidence type="ECO:0000313" key="14">
    <source>
        <dbReference type="Proteomes" id="UP000030671"/>
    </source>
</evidence>
<dbReference type="InterPro" id="IPR036291">
    <property type="entry name" value="NAD(P)-bd_dom_sf"/>
</dbReference>
<dbReference type="GO" id="GO:0016853">
    <property type="term" value="F:isomerase activity"/>
    <property type="evidence" value="ECO:0007669"/>
    <property type="project" value="UniProtKB-KW"/>
</dbReference>
<dbReference type="FunFam" id="3.40.50.720:FF:000084">
    <property type="entry name" value="Short-chain dehydrogenase reductase"/>
    <property type="match status" value="1"/>
</dbReference>
<keyword evidence="4" id="KW-0276">Fatty acid metabolism</keyword>
<evidence type="ECO:0000256" key="2">
    <source>
        <dbReference type="ARBA" id="ARBA00005005"/>
    </source>
</evidence>
<dbReference type="CDD" id="cd05353">
    <property type="entry name" value="hydroxyacyl-CoA-like_DH_SDR_c-like"/>
    <property type="match status" value="2"/>
</dbReference>
<evidence type="ECO:0000256" key="1">
    <source>
        <dbReference type="ARBA" id="ARBA00004275"/>
    </source>
</evidence>
<keyword evidence="7" id="KW-0443">Lipid metabolism</keyword>
<proteinExistence type="inferred from homology"/>
<dbReference type="Pfam" id="PF22622">
    <property type="entry name" value="MFE-2_hydrat-2_N"/>
    <property type="match status" value="1"/>
</dbReference>
<dbReference type="RefSeq" id="XP_009545378.1">
    <property type="nucleotide sequence ID" value="XM_009547083.1"/>
</dbReference>
<dbReference type="Gene3D" id="3.40.50.720">
    <property type="entry name" value="NAD(P)-binding Rossmann-like Domain"/>
    <property type="match status" value="2"/>
</dbReference>
<keyword evidence="5" id="KW-0521">NADP</keyword>
<dbReference type="GO" id="GO:0005777">
    <property type="term" value="C:peroxisome"/>
    <property type="evidence" value="ECO:0007669"/>
    <property type="project" value="UniProtKB-SubCell"/>
</dbReference>
<feature type="region of interest" description="Disordered" evidence="11">
    <location>
        <begin position="768"/>
        <end position="799"/>
    </location>
</feature>
<dbReference type="InParanoid" id="W4KBI9"/>
<dbReference type="InterPro" id="IPR002347">
    <property type="entry name" value="SDR_fam"/>
</dbReference>
<dbReference type="EMBL" id="KI925457">
    <property type="protein sequence ID" value="ETW83094.1"/>
    <property type="molecule type" value="Genomic_DNA"/>
</dbReference>
<dbReference type="GO" id="GO:0004300">
    <property type="term" value="F:enoyl-CoA hydratase activity"/>
    <property type="evidence" value="ECO:0007669"/>
    <property type="project" value="UniProtKB-ARBA"/>
</dbReference>
<name>W4KBI9_HETIT</name>
<evidence type="ECO:0000256" key="10">
    <source>
        <dbReference type="ARBA" id="ARBA00023239"/>
    </source>
</evidence>